<dbReference type="InterPro" id="IPR050266">
    <property type="entry name" value="AB_hydrolase_sf"/>
</dbReference>
<evidence type="ECO:0000313" key="4">
    <source>
        <dbReference type="Proteomes" id="UP001301769"/>
    </source>
</evidence>
<dbReference type="GO" id="GO:0016020">
    <property type="term" value="C:membrane"/>
    <property type="evidence" value="ECO:0007669"/>
    <property type="project" value="TreeGrafter"/>
</dbReference>
<feature type="signal peptide" evidence="1">
    <location>
        <begin position="1"/>
        <end position="19"/>
    </location>
</feature>
<name>A0AAN7B178_9PEZI</name>
<dbReference type="SUPFAM" id="SSF53474">
    <property type="entry name" value="alpha/beta-Hydrolases"/>
    <property type="match status" value="1"/>
</dbReference>
<evidence type="ECO:0000313" key="3">
    <source>
        <dbReference type="EMBL" id="KAK4208941.1"/>
    </source>
</evidence>
<feature type="domain" description="AB hydrolase-1" evidence="2">
    <location>
        <begin position="107"/>
        <end position="379"/>
    </location>
</feature>
<dbReference type="PANTHER" id="PTHR43798">
    <property type="entry name" value="MONOACYLGLYCEROL LIPASE"/>
    <property type="match status" value="1"/>
</dbReference>
<reference evidence="3" key="1">
    <citation type="journal article" date="2023" name="Mol. Phylogenet. Evol.">
        <title>Genome-scale phylogeny and comparative genomics of the fungal order Sordariales.</title>
        <authorList>
            <person name="Hensen N."/>
            <person name="Bonometti L."/>
            <person name="Westerberg I."/>
            <person name="Brannstrom I.O."/>
            <person name="Guillou S."/>
            <person name="Cros-Aarteil S."/>
            <person name="Calhoun S."/>
            <person name="Haridas S."/>
            <person name="Kuo A."/>
            <person name="Mondo S."/>
            <person name="Pangilinan J."/>
            <person name="Riley R."/>
            <person name="LaButti K."/>
            <person name="Andreopoulos B."/>
            <person name="Lipzen A."/>
            <person name="Chen C."/>
            <person name="Yan M."/>
            <person name="Daum C."/>
            <person name="Ng V."/>
            <person name="Clum A."/>
            <person name="Steindorff A."/>
            <person name="Ohm R.A."/>
            <person name="Martin F."/>
            <person name="Silar P."/>
            <person name="Natvig D.O."/>
            <person name="Lalanne C."/>
            <person name="Gautier V."/>
            <person name="Ament-Velasquez S.L."/>
            <person name="Kruys A."/>
            <person name="Hutchinson M.I."/>
            <person name="Powell A.J."/>
            <person name="Barry K."/>
            <person name="Miller A.N."/>
            <person name="Grigoriev I.V."/>
            <person name="Debuchy R."/>
            <person name="Gladieux P."/>
            <person name="Hiltunen Thoren M."/>
            <person name="Johannesson H."/>
        </authorList>
    </citation>
    <scope>NUCLEOTIDE SEQUENCE</scope>
    <source>
        <strain evidence="3">PSN293</strain>
    </source>
</reference>
<protein>
    <submittedName>
        <fullName evidence="3">Alpha/Beta hydrolase protein</fullName>
    </submittedName>
</protein>
<gene>
    <name evidence="3" type="ORF">QBC37DRAFT_352641</name>
</gene>
<organism evidence="3 4">
    <name type="scientific">Rhypophila decipiens</name>
    <dbReference type="NCBI Taxonomy" id="261697"/>
    <lineage>
        <taxon>Eukaryota</taxon>
        <taxon>Fungi</taxon>
        <taxon>Dikarya</taxon>
        <taxon>Ascomycota</taxon>
        <taxon>Pezizomycotina</taxon>
        <taxon>Sordariomycetes</taxon>
        <taxon>Sordariomycetidae</taxon>
        <taxon>Sordariales</taxon>
        <taxon>Naviculisporaceae</taxon>
        <taxon>Rhypophila</taxon>
    </lineage>
</organism>
<dbReference type="AlphaFoldDB" id="A0AAN7B178"/>
<dbReference type="Pfam" id="PF12697">
    <property type="entry name" value="Abhydrolase_6"/>
    <property type="match status" value="1"/>
</dbReference>
<feature type="chain" id="PRO_5042850449" evidence="1">
    <location>
        <begin position="20"/>
        <end position="397"/>
    </location>
</feature>
<keyword evidence="3" id="KW-0378">Hydrolase</keyword>
<dbReference type="Proteomes" id="UP001301769">
    <property type="component" value="Unassembled WGS sequence"/>
</dbReference>
<dbReference type="InterPro" id="IPR000073">
    <property type="entry name" value="AB_hydrolase_1"/>
</dbReference>
<comment type="caution">
    <text evidence="3">The sequence shown here is derived from an EMBL/GenBank/DDBJ whole genome shotgun (WGS) entry which is preliminary data.</text>
</comment>
<dbReference type="EMBL" id="MU858222">
    <property type="protein sequence ID" value="KAK4208941.1"/>
    <property type="molecule type" value="Genomic_DNA"/>
</dbReference>
<proteinExistence type="predicted"/>
<evidence type="ECO:0000259" key="2">
    <source>
        <dbReference type="Pfam" id="PF12697"/>
    </source>
</evidence>
<accession>A0AAN7B178</accession>
<reference evidence="3" key="2">
    <citation type="submission" date="2023-05" db="EMBL/GenBank/DDBJ databases">
        <authorList>
            <consortium name="Lawrence Berkeley National Laboratory"/>
            <person name="Steindorff A."/>
            <person name="Hensen N."/>
            <person name="Bonometti L."/>
            <person name="Westerberg I."/>
            <person name="Brannstrom I.O."/>
            <person name="Guillou S."/>
            <person name="Cros-Aarteil S."/>
            <person name="Calhoun S."/>
            <person name="Haridas S."/>
            <person name="Kuo A."/>
            <person name="Mondo S."/>
            <person name="Pangilinan J."/>
            <person name="Riley R."/>
            <person name="Labutti K."/>
            <person name="Andreopoulos B."/>
            <person name="Lipzen A."/>
            <person name="Chen C."/>
            <person name="Yanf M."/>
            <person name="Daum C."/>
            <person name="Ng V."/>
            <person name="Clum A."/>
            <person name="Ohm R."/>
            <person name="Martin F."/>
            <person name="Silar P."/>
            <person name="Natvig D."/>
            <person name="Lalanne C."/>
            <person name="Gautier V."/>
            <person name="Ament-Velasquez S.L."/>
            <person name="Kruys A."/>
            <person name="Hutchinson M.I."/>
            <person name="Powell A.J."/>
            <person name="Barry K."/>
            <person name="Miller A.N."/>
            <person name="Grigoriev I.V."/>
            <person name="Debuchy R."/>
            <person name="Gladieux P."/>
            <person name="Thoren M.H."/>
            <person name="Johannesson H."/>
        </authorList>
    </citation>
    <scope>NUCLEOTIDE SEQUENCE</scope>
    <source>
        <strain evidence="3">PSN293</strain>
    </source>
</reference>
<sequence length="397" mass="43624">MARIPFVVPFLFWAAASTATVLDPPKSKCSNLSFKLPITHDSLVITSPPDPNNETQNARHVKATLGGAQVEVSGTQVVSGTFTINAIYCRPHPASHRRHPNREALQILVHGITYNKDMWSGLGLDDQYNWHAAANAEGYHTLAIDRVGHGPGAKTAYNGQSFPDPLLIVQSDFHVESIFQLINTIRDNTQRNVIKKKFDKIIYVGHSYGSFIGAALARLHPSSLNALILTGYSTSINLNTANVLSFVSPATLFPQNPSRFPHSQPKGYQAISTLSARKEVYFSGSYDPAIPPLDFAYLTDTITTGESATLIRTASVPVTGYTGPVMIVTGEDDYIFCHTVGKTCEEIMQDTLAGFFPDIEDSNKGYFVPPRTGHCLTLHYSVGETTREVARFLERFF</sequence>
<dbReference type="PANTHER" id="PTHR43798:SF5">
    <property type="entry name" value="MONOACYLGLYCEROL LIPASE ABHD6"/>
    <property type="match status" value="1"/>
</dbReference>
<dbReference type="GO" id="GO:0046464">
    <property type="term" value="P:acylglycerol catabolic process"/>
    <property type="evidence" value="ECO:0007669"/>
    <property type="project" value="TreeGrafter"/>
</dbReference>
<dbReference type="GO" id="GO:0047372">
    <property type="term" value="F:monoacylglycerol lipase activity"/>
    <property type="evidence" value="ECO:0007669"/>
    <property type="project" value="TreeGrafter"/>
</dbReference>
<keyword evidence="4" id="KW-1185">Reference proteome</keyword>
<dbReference type="InterPro" id="IPR029058">
    <property type="entry name" value="AB_hydrolase_fold"/>
</dbReference>
<evidence type="ECO:0000256" key="1">
    <source>
        <dbReference type="SAM" id="SignalP"/>
    </source>
</evidence>
<keyword evidence="1" id="KW-0732">Signal</keyword>
<dbReference type="Gene3D" id="3.40.50.1820">
    <property type="entry name" value="alpha/beta hydrolase"/>
    <property type="match status" value="1"/>
</dbReference>